<evidence type="ECO:0000313" key="1">
    <source>
        <dbReference type="EMBL" id="MBA0636135.1"/>
    </source>
</evidence>
<dbReference type="Proteomes" id="UP000593561">
    <property type="component" value="Unassembled WGS sequence"/>
</dbReference>
<reference evidence="1 2" key="1">
    <citation type="journal article" date="2019" name="Genome Biol. Evol.">
        <title>Insights into the evolution of the New World diploid cottons (Gossypium, subgenus Houzingenia) based on genome sequencing.</title>
        <authorList>
            <person name="Grover C.E."/>
            <person name="Arick M.A. 2nd"/>
            <person name="Thrash A."/>
            <person name="Conover J.L."/>
            <person name="Sanders W.S."/>
            <person name="Peterson D.G."/>
            <person name="Frelichowski J.E."/>
            <person name="Scheffler J.A."/>
            <person name="Scheffler B.E."/>
            <person name="Wendel J.F."/>
        </authorList>
    </citation>
    <scope>NUCLEOTIDE SEQUENCE [LARGE SCALE GENOMIC DNA]</scope>
    <source>
        <strain evidence="1">27</strain>
        <tissue evidence="1">Leaf</tissue>
    </source>
</reference>
<name>A0A7J8TD52_GOSDV</name>
<gene>
    <name evidence="1" type="ORF">Godav_024666</name>
</gene>
<protein>
    <submittedName>
        <fullName evidence="1">Uncharacterized protein</fullName>
    </submittedName>
</protein>
<accession>A0A7J8TD52</accession>
<organism evidence="1 2">
    <name type="scientific">Gossypium davidsonii</name>
    <name type="common">Davidson's cotton</name>
    <name type="synonym">Gossypium klotzschianum subsp. davidsonii</name>
    <dbReference type="NCBI Taxonomy" id="34287"/>
    <lineage>
        <taxon>Eukaryota</taxon>
        <taxon>Viridiplantae</taxon>
        <taxon>Streptophyta</taxon>
        <taxon>Embryophyta</taxon>
        <taxon>Tracheophyta</taxon>
        <taxon>Spermatophyta</taxon>
        <taxon>Magnoliopsida</taxon>
        <taxon>eudicotyledons</taxon>
        <taxon>Gunneridae</taxon>
        <taxon>Pentapetalae</taxon>
        <taxon>rosids</taxon>
        <taxon>malvids</taxon>
        <taxon>Malvales</taxon>
        <taxon>Malvaceae</taxon>
        <taxon>Malvoideae</taxon>
        <taxon>Gossypium</taxon>
    </lineage>
</organism>
<dbReference type="AlphaFoldDB" id="A0A7J8TD52"/>
<dbReference type="EMBL" id="JABFAC010244567">
    <property type="protein sequence ID" value="MBA0636135.1"/>
    <property type="molecule type" value="Genomic_DNA"/>
</dbReference>
<proteinExistence type="predicted"/>
<keyword evidence="2" id="KW-1185">Reference proteome</keyword>
<comment type="caution">
    <text evidence="1">The sequence shown here is derived from an EMBL/GenBank/DDBJ whole genome shotgun (WGS) entry which is preliminary data.</text>
</comment>
<evidence type="ECO:0000313" key="2">
    <source>
        <dbReference type="Proteomes" id="UP000593561"/>
    </source>
</evidence>
<sequence>MHSSKQWFWHWTFVDTLVRSTDILRVLPLP</sequence>